<evidence type="ECO:0000256" key="18">
    <source>
        <dbReference type="ARBA" id="ARBA00022840"/>
    </source>
</evidence>
<feature type="signal peptide" evidence="36">
    <location>
        <begin position="1"/>
        <end position="26"/>
    </location>
</feature>
<feature type="chain" id="PRO_5044756473" description="NACHT, LRR and PYD domains-containing protein 3" evidence="36">
    <location>
        <begin position="27"/>
        <end position="1020"/>
    </location>
</feature>
<evidence type="ECO:0000256" key="17">
    <source>
        <dbReference type="ARBA" id="ARBA00022824"/>
    </source>
</evidence>
<proteinExistence type="inferred from homology"/>
<evidence type="ECO:0000256" key="11">
    <source>
        <dbReference type="ARBA" id="ARBA00022525"/>
    </source>
</evidence>
<evidence type="ECO:0000256" key="34">
    <source>
        <dbReference type="ARBA" id="ARBA00045987"/>
    </source>
</evidence>
<dbReference type="InterPro" id="IPR027417">
    <property type="entry name" value="P-loop_NTPase"/>
</dbReference>
<keyword evidence="18" id="KW-0067">ATP-binding</keyword>
<dbReference type="SUPFAM" id="SSF47986">
    <property type="entry name" value="DEATH domain"/>
    <property type="match status" value="1"/>
</dbReference>
<evidence type="ECO:0000256" key="7">
    <source>
        <dbReference type="ARBA" id="ARBA00004613"/>
    </source>
</evidence>
<keyword evidence="31" id="KW-0539">Nucleus</keyword>
<dbReference type="SUPFAM" id="SSF48726">
    <property type="entry name" value="Immunoglobulin"/>
    <property type="match status" value="1"/>
</dbReference>
<dbReference type="InterPro" id="IPR032675">
    <property type="entry name" value="LRR_dom_sf"/>
</dbReference>
<keyword evidence="28" id="KW-0395">Inflammatory response</keyword>
<keyword evidence="24" id="KW-0472">Membrane</keyword>
<keyword evidence="16" id="KW-0378">Hydrolase</keyword>
<keyword evidence="12" id="KW-0597">Phosphoprotein</keyword>
<keyword evidence="14" id="KW-0677">Repeat</keyword>
<evidence type="ECO:0000256" key="6">
    <source>
        <dbReference type="ARBA" id="ARBA00004394"/>
    </source>
</evidence>
<keyword evidence="13" id="KW-0399">Innate immunity</keyword>
<dbReference type="GO" id="GO:0045087">
    <property type="term" value="P:innate immune response"/>
    <property type="evidence" value="ECO:0007669"/>
    <property type="project" value="UniProtKB-KW"/>
</dbReference>
<evidence type="ECO:0000256" key="28">
    <source>
        <dbReference type="ARBA" id="ARBA00023198"/>
    </source>
</evidence>
<keyword evidence="19" id="KW-0832">Ubl conjugation</keyword>
<comment type="function">
    <text evidence="34">Independently of inflammasome activation, regulates the differentiation of T helper 2 (Th2) cells and has a role in Th2 cell-dependent asthma and tumor growth. During Th2 differentiation, required for optimal IRF4 binding to IL4 promoter and for IRF4-dependent IL4 transcription. Binds to the consensus DNA sequence 5'-GRRGGNRGAG-3'. May also participate in the transcription of IL5, IL13, GATA3, CCR3, CCR4 and MAF.</text>
</comment>
<dbReference type="PROSITE" id="PS50837">
    <property type="entry name" value="NACHT"/>
    <property type="match status" value="1"/>
</dbReference>
<dbReference type="InterPro" id="IPR004020">
    <property type="entry name" value="DAPIN"/>
</dbReference>
<keyword evidence="10" id="KW-1017">Isopeptide bond</keyword>
<keyword evidence="30" id="KW-1271">Inflammasome</keyword>
<name>A0ABC9X866_GRUJA</name>
<dbReference type="InterPro" id="IPR007111">
    <property type="entry name" value="NACHT_NTPase"/>
</dbReference>
<evidence type="ECO:0000256" key="21">
    <source>
        <dbReference type="ARBA" id="ARBA00023015"/>
    </source>
</evidence>
<evidence type="ECO:0000256" key="13">
    <source>
        <dbReference type="ARBA" id="ARBA00022588"/>
    </source>
</evidence>
<dbReference type="GO" id="GO:0005634">
    <property type="term" value="C:nucleus"/>
    <property type="evidence" value="ECO:0007669"/>
    <property type="project" value="UniProtKB-SubCell"/>
</dbReference>
<dbReference type="SMART" id="SM01288">
    <property type="entry name" value="FISNA"/>
    <property type="match status" value="1"/>
</dbReference>
<dbReference type="Gene3D" id="1.10.533.10">
    <property type="entry name" value="Death Domain, Fas"/>
    <property type="match status" value="1"/>
</dbReference>
<evidence type="ECO:0000313" key="39">
    <source>
        <dbReference type="EMBL" id="GAB0193853.1"/>
    </source>
</evidence>
<dbReference type="Gene3D" id="3.80.10.10">
    <property type="entry name" value="Ribonuclease Inhibitor"/>
    <property type="match status" value="1"/>
</dbReference>
<comment type="caution">
    <text evidence="39">The sequence shown here is derived from an EMBL/GenBank/DDBJ whole genome shotgun (WGS) entry which is preliminary data.</text>
</comment>
<dbReference type="Pfam" id="PF02758">
    <property type="entry name" value="PYRIN"/>
    <property type="match status" value="1"/>
</dbReference>
<keyword evidence="15" id="KW-0547">Nucleotide-binding</keyword>
<comment type="similarity">
    <text evidence="8">Belongs to the NLRP family.</text>
</comment>
<dbReference type="GO" id="GO:0005815">
    <property type="term" value="C:microtubule organizing center"/>
    <property type="evidence" value="ECO:0007669"/>
    <property type="project" value="UniProtKB-SubCell"/>
</dbReference>
<evidence type="ECO:0000256" key="29">
    <source>
        <dbReference type="ARBA" id="ARBA00023212"/>
    </source>
</evidence>
<keyword evidence="22" id="KW-0333">Golgi apparatus</keyword>
<gene>
    <name evidence="39" type="ORF">GRJ2_001850600</name>
</gene>
<keyword evidence="25" id="KW-0564">Palmitate</keyword>
<evidence type="ECO:0000256" key="10">
    <source>
        <dbReference type="ARBA" id="ARBA00022499"/>
    </source>
</evidence>
<evidence type="ECO:0000256" key="15">
    <source>
        <dbReference type="ARBA" id="ARBA00022741"/>
    </source>
</evidence>
<sequence length="1020" mass="115856">MQIPLGKPPMFLWMLVITFAAVLKESQEESAPEVIVLKSKKPKQYNNKLNMACLAKAFYPKNISLDVPESDIVYDLKAPLVTSEGMYSTMKVVGVEPDEEVTCKAMHKGNKTTASIIFPEEKTEEFETVSACNITYASTKDQKFLKRREEQQSSFRDGPGTPGLTRACGATLETWEKKHTTMARENTKDFLLEALEDLTLDMFEKFKYKLSYIDYDGMANLSKYLLKKANNPVKLAGYMCDHYGADLAVDVAIYVLEWINQRDTAAKLKQEKVKDYKMKYREHVQKNYHWIKDMNARIGEMVTLNSRYTRLVLVSRHRHEKKKEHEIMAVGQRHAEIMQEQVNSSIAISDLFKPDRDRQTPKTVVILGAAGIGKTMTVRKIMLDWASEGLYIQFDYVFYIHCREGNLLPARGSMADMISKCCPSDNPPLVEILRRPEKILFVIDGFDELMFSLDQSQNNLCSDPWEMKPVEIILSSLFRKILLPECSLLITSRPAALQKLEQCLVCERFAEILGFSAADREEYFHKFFENKEEGRKAFQFVKGNEMVFTMCLVPIMCWIVCTVMKQQLESGEDLAQTVKTTTGIYILYVSSLLKSLSGKMKQNLHIILKRLCCLAADGIWKQRVLFEEEAINEFLLNQRDTLPLFLNESTFQKGIVCESAYSFIHLSVQEFFASLFYVLEDDGKTRDKQEDPKRDVRKLLENYGNSRHDFMLTVRFLFGLLNKERRNALEKETGCKIRSEIKEELLMWLRTSQKTALAVNAKKRAVIHNLEACHCLYEIQDESFVKTTLGYFTGIYLRDISFTQLDQIVLSFSIKKWPKLESLDVGYCSFISEDHEEHLDQQLAKLSHLLEWCKLTAACCGVLATVLSTSQCLTELRLCGNALGDLGVRLLCEGLKHPTCRLQRLGLWGCSLTDACCGDLATMLSTNQTLLELGLGANALGDAGVHLLCEGLKHLACQLRVLGLWSCSLTDACCGDLATMLSTNQTLLELGLGANALGDAGVVLLCEKLKHPACHLKELW</sequence>
<evidence type="ECO:0000256" key="23">
    <source>
        <dbReference type="ARBA" id="ARBA00023128"/>
    </source>
</evidence>
<dbReference type="Pfam" id="PF14484">
    <property type="entry name" value="FISNA"/>
    <property type="match status" value="1"/>
</dbReference>
<evidence type="ECO:0000313" key="40">
    <source>
        <dbReference type="Proteomes" id="UP001623348"/>
    </source>
</evidence>
<evidence type="ECO:0000256" key="12">
    <source>
        <dbReference type="ARBA" id="ARBA00022553"/>
    </source>
</evidence>
<evidence type="ECO:0000256" key="27">
    <source>
        <dbReference type="ARBA" id="ARBA00023163"/>
    </source>
</evidence>
<keyword evidence="11" id="KW-0964">Secreted</keyword>
<dbReference type="GO" id="GO:0005576">
    <property type="term" value="C:extracellular region"/>
    <property type="evidence" value="ECO:0007669"/>
    <property type="project" value="UniProtKB-SubCell"/>
</dbReference>
<dbReference type="PANTHER" id="PTHR45690">
    <property type="entry name" value="NACHT, LRR AND PYD DOMAINS-CONTAINING PROTEIN 12"/>
    <property type="match status" value="1"/>
</dbReference>
<dbReference type="InterPro" id="IPR029495">
    <property type="entry name" value="NACHT-assoc"/>
</dbReference>
<comment type="catalytic activity">
    <reaction evidence="35">
        <text>ATP + H2O = ADP + phosphate + H(+)</text>
        <dbReference type="Rhea" id="RHEA:13065"/>
        <dbReference type="ChEBI" id="CHEBI:15377"/>
        <dbReference type="ChEBI" id="CHEBI:15378"/>
        <dbReference type="ChEBI" id="CHEBI:30616"/>
        <dbReference type="ChEBI" id="CHEBI:43474"/>
        <dbReference type="ChEBI" id="CHEBI:456216"/>
    </reaction>
    <physiologicalReaction direction="left-to-right" evidence="35">
        <dbReference type="Rhea" id="RHEA:13066"/>
    </physiologicalReaction>
</comment>
<keyword evidence="23" id="KW-0496">Mitochondrion</keyword>
<evidence type="ECO:0000256" key="31">
    <source>
        <dbReference type="ARBA" id="ARBA00023242"/>
    </source>
</evidence>
<dbReference type="GO" id="GO:0016787">
    <property type="term" value="F:hydrolase activity"/>
    <property type="evidence" value="ECO:0007669"/>
    <property type="project" value="UniProtKB-KW"/>
</dbReference>
<evidence type="ECO:0000256" key="8">
    <source>
        <dbReference type="ARBA" id="ARBA00008665"/>
    </source>
</evidence>
<dbReference type="InterPro" id="IPR001611">
    <property type="entry name" value="Leu-rich_rpt"/>
</dbReference>
<dbReference type="PROSITE" id="PS50824">
    <property type="entry name" value="DAPIN"/>
    <property type="match status" value="1"/>
</dbReference>
<dbReference type="GO" id="GO:0005783">
    <property type="term" value="C:endoplasmic reticulum"/>
    <property type="evidence" value="ECO:0007669"/>
    <property type="project" value="UniProtKB-SubCell"/>
</dbReference>
<dbReference type="SMART" id="SM01289">
    <property type="entry name" value="PYRIN"/>
    <property type="match status" value="1"/>
</dbReference>
<keyword evidence="36" id="KW-0732">Signal</keyword>
<keyword evidence="26" id="KW-0010">Activator</keyword>
<dbReference type="GO" id="GO:0006954">
    <property type="term" value="P:inflammatory response"/>
    <property type="evidence" value="ECO:0007669"/>
    <property type="project" value="UniProtKB-KW"/>
</dbReference>
<dbReference type="InterPro" id="IPR050637">
    <property type="entry name" value="NLRP_innate_immun_reg"/>
</dbReference>
<evidence type="ECO:0000256" key="36">
    <source>
        <dbReference type="SAM" id="SignalP"/>
    </source>
</evidence>
<dbReference type="InterPro" id="IPR011029">
    <property type="entry name" value="DEATH-like_dom_sf"/>
</dbReference>
<dbReference type="AlphaFoldDB" id="A0ABC9X866"/>
<reference evidence="39 40" key="1">
    <citation type="submission" date="2024-06" db="EMBL/GenBank/DDBJ databases">
        <title>The draft genome of Grus japonensis, version 3.</title>
        <authorList>
            <person name="Nabeshima K."/>
            <person name="Suzuki S."/>
            <person name="Onuma M."/>
        </authorList>
    </citation>
    <scope>NUCLEOTIDE SEQUENCE [LARGE SCALE GENOMIC DNA]</scope>
    <source>
        <strain evidence="39 40">451A</strain>
    </source>
</reference>
<dbReference type="Proteomes" id="UP001623348">
    <property type="component" value="Unassembled WGS sequence"/>
</dbReference>
<dbReference type="SMART" id="SM00368">
    <property type="entry name" value="LRR_RI"/>
    <property type="match status" value="5"/>
</dbReference>
<keyword evidence="29" id="KW-0206">Cytoskeleton</keyword>
<evidence type="ECO:0000256" key="32">
    <source>
        <dbReference type="ARBA" id="ARBA00023288"/>
    </source>
</evidence>
<evidence type="ECO:0000256" key="2">
    <source>
        <dbReference type="ARBA" id="ARBA00004123"/>
    </source>
</evidence>
<evidence type="ECO:0000256" key="3">
    <source>
        <dbReference type="ARBA" id="ARBA00004173"/>
    </source>
</evidence>
<evidence type="ECO:0000256" key="4">
    <source>
        <dbReference type="ARBA" id="ARBA00004240"/>
    </source>
</evidence>
<evidence type="ECO:0000256" key="25">
    <source>
        <dbReference type="ARBA" id="ARBA00023139"/>
    </source>
</evidence>
<keyword evidence="27" id="KW-0804">Transcription</keyword>
<organism evidence="39 40">
    <name type="scientific">Grus japonensis</name>
    <name type="common">Japanese crane</name>
    <name type="synonym">Red-crowned crane</name>
    <dbReference type="NCBI Taxonomy" id="30415"/>
    <lineage>
        <taxon>Eukaryota</taxon>
        <taxon>Metazoa</taxon>
        <taxon>Chordata</taxon>
        <taxon>Craniata</taxon>
        <taxon>Vertebrata</taxon>
        <taxon>Euteleostomi</taxon>
        <taxon>Archelosauria</taxon>
        <taxon>Archosauria</taxon>
        <taxon>Dinosauria</taxon>
        <taxon>Saurischia</taxon>
        <taxon>Theropoda</taxon>
        <taxon>Coelurosauria</taxon>
        <taxon>Aves</taxon>
        <taxon>Neognathae</taxon>
        <taxon>Neoaves</taxon>
        <taxon>Gruiformes</taxon>
        <taxon>Gruidae</taxon>
        <taxon>Grus</taxon>
    </lineage>
</organism>
<dbReference type="Gene3D" id="2.60.40.10">
    <property type="entry name" value="Immunoglobulins"/>
    <property type="match status" value="1"/>
</dbReference>
<evidence type="ECO:0000256" key="35">
    <source>
        <dbReference type="ARBA" id="ARBA00048778"/>
    </source>
</evidence>
<evidence type="ECO:0000259" key="38">
    <source>
        <dbReference type="PROSITE" id="PS50837"/>
    </source>
</evidence>
<evidence type="ECO:0000256" key="26">
    <source>
        <dbReference type="ARBA" id="ARBA00023159"/>
    </source>
</evidence>
<evidence type="ECO:0000256" key="20">
    <source>
        <dbReference type="ARBA" id="ARBA00022859"/>
    </source>
</evidence>
<dbReference type="GO" id="GO:0000139">
    <property type="term" value="C:Golgi membrane"/>
    <property type="evidence" value="ECO:0007669"/>
    <property type="project" value="UniProtKB-SubCell"/>
</dbReference>
<evidence type="ECO:0000256" key="14">
    <source>
        <dbReference type="ARBA" id="ARBA00022737"/>
    </source>
</evidence>
<dbReference type="GO" id="GO:0005524">
    <property type="term" value="F:ATP binding"/>
    <property type="evidence" value="ECO:0007669"/>
    <property type="project" value="UniProtKB-KW"/>
</dbReference>
<dbReference type="PANTHER" id="PTHR45690:SF19">
    <property type="entry name" value="NACHT, LRR AND PYD DOMAINS-CONTAINING PROTEIN 3"/>
    <property type="match status" value="1"/>
</dbReference>
<keyword evidence="32" id="KW-0449">Lipoprotein</keyword>
<comment type="subcellular location">
    <subcellularLocation>
        <location evidence="5">Cytoplasm</location>
        <location evidence="5">Cytoskeleton</location>
        <location evidence="5">Microtubule organizing center</location>
    </subcellularLocation>
    <subcellularLocation>
        <location evidence="4">Endoplasmic reticulum</location>
    </subcellularLocation>
    <subcellularLocation>
        <location evidence="6">Golgi apparatus membrane</location>
    </subcellularLocation>
    <subcellularLocation>
        <location evidence="1">Inflammasome</location>
    </subcellularLocation>
    <subcellularLocation>
        <location evidence="3">Mitochondrion</location>
    </subcellularLocation>
    <subcellularLocation>
        <location evidence="2">Nucleus</location>
    </subcellularLocation>
    <subcellularLocation>
        <location evidence="7">Secreted</location>
    </subcellularLocation>
</comment>
<evidence type="ECO:0000256" key="16">
    <source>
        <dbReference type="ARBA" id="ARBA00022801"/>
    </source>
</evidence>
<dbReference type="InterPro" id="IPR036179">
    <property type="entry name" value="Ig-like_dom_sf"/>
</dbReference>
<evidence type="ECO:0000256" key="30">
    <source>
        <dbReference type="ARBA" id="ARBA00023233"/>
    </source>
</evidence>
<dbReference type="GO" id="GO:0005739">
    <property type="term" value="C:mitochondrion"/>
    <property type="evidence" value="ECO:0007669"/>
    <property type="project" value="UniProtKB-SubCell"/>
</dbReference>
<dbReference type="EMBL" id="BAAFJT010000010">
    <property type="protein sequence ID" value="GAB0193853.1"/>
    <property type="molecule type" value="Genomic_DNA"/>
</dbReference>
<accession>A0ABC9X866</accession>
<dbReference type="Pfam" id="PF13516">
    <property type="entry name" value="LRR_6"/>
    <property type="match status" value="2"/>
</dbReference>
<dbReference type="SUPFAM" id="SSF52540">
    <property type="entry name" value="P-loop containing nucleoside triphosphate hydrolases"/>
    <property type="match status" value="1"/>
</dbReference>
<dbReference type="InterPro" id="IPR041075">
    <property type="entry name" value="NOD1/2_WH"/>
</dbReference>
<evidence type="ECO:0000256" key="22">
    <source>
        <dbReference type="ARBA" id="ARBA00023034"/>
    </source>
</evidence>
<dbReference type="Gene3D" id="3.40.50.300">
    <property type="entry name" value="P-loop containing nucleotide triphosphate hydrolases"/>
    <property type="match status" value="1"/>
</dbReference>
<evidence type="ECO:0000256" key="24">
    <source>
        <dbReference type="ARBA" id="ARBA00023136"/>
    </source>
</evidence>
<keyword evidence="20" id="KW-0391">Immunity</keyword>
<evidence type="ECO:0000256" key="5">
    <source>
        <dbReference type="ARBA" id="ARBA00004267"/>
    </source>
</evidence>
<evidence type="ECO:0000256" key="1">
    <source>
        <dbReference type="ARBA" id="ARBA00004110"/>
    </source>
</evidence>
<keyword evidence="9" id="KW-0963">Cytoplasm</keyword>
<dbReference type="InterPro" id="IPR013783">
    <property type="entry name" value="Ig-like_fold"/>
</dbReference>
<keyword evidence="21" id="KW-0805">Transcription regulation</keyword>
<feature type="domain" description="NACHT" evidence="38">
    <location>
        <begin position="362"/>
        <end position="566"/>
    </location>
</feature>
<keyword evidence="17" id="KW-0256">Endoplasmic reticulum</keyword>
<dbReference type="GO" id="GO:0061702">
    <property type="term" value="C:canonical inflammasome complex"/>
    <property type="evidence" value="ECO:0007669"/>
    <property type="project" value="UniProtKB-SubCell"/>
</dbReference>
<evidence type="ECO:0000256" key="19">
    <source>
        <dbReference type="ARBA" id="ARBA00022843"/>
    </source>
</evidence>
<evidence type="ECO:0000256" key="33">
    <source>
        <dbReference type="ARBA" id="ARBA00040040"/>
    </source>
</evidence>
<dbReference type="Pfam" id="PF05729">
    <property type="entry name" value="NACHT"/>
    <property type="match status" value="1"/>
</dbReference>
<evidence type="ECO:0000256" key="9">
    <source>
        <dbReference type="ARBA" id="ARBA00022490"/>
    </source>
</evidence>
<dbReference type="SUPFAM" id="SSF52047">
    <property type="entry name" value="RNI-like"/>
    <property type="match status" value="1"/>
</dbReference>
<evidence type="ECO:0000259" key="37">
    <source>
        <dbReference type="PROSITE" id="PS50824"/>
    </source>
</evidence>
<dbReference type="Pfam" id="PF17776">
    <property type="entry name" value="NLRC4_HD2"/>
    <property type="match status" value="1"/>
</dbReference>
<protein>
    <recommendedName>
        <fullName evidence="33">NACHT, LRR and PYD domains-containing protein 3</fullName>
    </recommendedName>
</protein>
<dbReference type="Pfam" id="PF17779">
    <property type="entry name" value="WHD_NOD2"/>
    <property type="match status" value="1"/>
</dbReference>
<feature type="domain" description="Pyrin" evidence="37">
    <location>
        <begin position="182"/>
        <end position="274"/>
    </location>
</feature>
<dbReference type="InterPro" id="IPR041267">
    <property type="entry name" value="NLRP_HD2"/>
</dbReference>
<keyword evidence="40" id="KW-1185">Reference proteome</keyword>